<evidence type="ECO:0000256" key="4">
    <source>
        <dbReference type="PIRSR" id="PIRSR600101-2"/>
    </source>
</evidence>
<organism evidence="5 6">
    <name type="scientific">Sinocyclocheilus grahami</name>
    <name type="common">Dianchi golden-line fish</name>
    <name type="synonym">Barbus grahami</name>
    <dbReference type="NCBI Taxonomy" id="75366"/>
    <lineage>
        <taxon>Eukaryota</taxon>
        <taxon>Metazoa</taxon>
        <taxon>Chordata</taxon>
        <taxon>Craniata</taxon>
        <taxon>Vertebrata</taxon>
        <taxon>Euteleostomi</taxon>
        <taxon>Actinopterygii</taxon>
        <taxon>Neopterygii</taxon>
        <taxon>Teleostei</taxon>
        <taxon>Ostariophysi</taxon>
        <taxon>Cypriniformes</taxon>
        <taxon>Cyprinidae</taxon>
        <taxon>Cyprininae</taxon>
        <taxon>Sinocyclocheilus</taxon>
    </lineage>
</organism>
<dbReference type="GO" id="GO:0006751">
    <property type="term" value="P:glutathione catabolic process"/>
    <property type="evidence" value="ECO:0007669"/>
    <property type="project" value="InterPro"/>
</dbReference>
<feature type="active site" description="Nucleophile" evidence="3">
    <location>
        <position position="38"/>
    </location>
</feature>
<dbReference type="SUPFAM" id="SSF56235">
    <property type="entry name" value="N-terminal nucleophile aminohydrolases (Ntn hydrolases)"/>
    <property type="match status" value="2"/>
</dbReference>
<evidence type="ECO:0000313" key="5">
    <source>
        <dbReference type="Ensembl" id="ENSSGRP00000005676.1"/>
    </source>
</evidence>
<dbReference type="GO" id="GO:0036374">
    <property type="term" value="F:glutathione hydrolase activity"/>
    <property type="evidence" value="ECO:0007669"/>
    <property type="project" value="InterPro"/>
</dbReference>
<reference evidence="5" key="2">
    <citation type="submission" date="2025-09" db="UniProtKB">
        <authorList>
            <consortium name="Ensembl"/>
        </authorList>
    </citation>
    <scope>IDENTIFICATION</scope>
</reference>
<comment type="similarity">
    <text evidence="1">Belongs to the gamma-glutamyltransferase family.</text>
</comment>
<dbReference type="InterPro" id="IPR029055">
    <property type="entry name" value="Ntn_hydrolases_N"/>
</dbReference>
<protein>
    <submittedName>
        <fullName evidence="5">Gamma-glutamyltranspeptidase 1-like</fullName>
    </submittedName>
</protein>
<dbReference type="PANTHER" id="PTHR11686:SF56">
    <property type="entry name" value="GLUTATHIONE HYDROLASE 1 PROENZYME-RELATED"/>
    <property type="match status" value="1"/>
</dbReference>
<dbReference type="GO" id="GO:0005886">
    <property type="term" value="C:plasma membrane"/>
    <property type="evidence" value="ECO:0007669"/>
    <property type="project" value="TreeGrafter"/>
</dbReference>
<evidence type="ECO:0000256" key="2">
    <source>
        <dbReference type="ARBA" id="ARBA00023180"/>
    </source>
</evidence>
<reference evidence="5" key="1">
    <citation type="submission" date="2025-08" db="UniProtKB">
        <authorList>
            <consortium name="Ensembl"/>
        </authorList>
    </citation>
    <scope>IDENTIFICATION</scope>
</reference>
<evidence type="ECO:0000256" key="3">
    <source>
        <dbReference type="PIRSR" id="PIRSR600101-1"/>
    </source>
</evidence>
<dbReference type="Gene3D" id="3.60.20.40">
    <property type="match status" value="2"/>
</dbReference>
<dbReference type="Proteomes" id="UP000472262">
    <property type="component" value="Unassembled WGS sequence"/>
</dbReference>
<dbReference type="GO" id="GO:0050727">
    <property type="term" value="P:regulation of inflammatory response"/>
    <property type="evidence" value="ECO:0007669"/>
    <property type="project" value="TreeGrafter"/>
</dbReference>
<proteinExistence type="inferred from homology"/>
<keyword evidence="6" id="KW-1185">Reference proteome</keyword>
<dbReference type="InterPro" id="IPR000101">
    <property type="entry name" value="GGT_peptidase"/>
</dbReference>
<feature type="binding site" evidence="4">
    <location>
        <position position="80"/>
    </location>
    <ligand>
        <name>L-glutamate</name>
        <dbReference type="ChEBI" id="CHEBI:29985"/>
    </ligand>
</feature>
<evidence type="ECO:0000313" key="6">
    <source>
        <dbReference type="Proteomes" id="UP000472262"/>
    </source>
</evidence>
<feature type="binding site" evidence="4">
    <location>
        <begin position="56"/>
        <end position="58"/>
    </location>
    <ligand>
        <name>L-glutamate</name>
        <dbReference type="ChEBI" id="CHEBI:29985"/>
    </ligand>
</feature>
<dbReference type="Ensembl" id="ENSSGRT00000006151.1">
    <property type="protein sequence ID" value="ENSSGRP00000005676.1"/>
    <property type="gene ID" value="ENSSGRG00000003651.1"/>
</dbReference>
<keyword evidence="2" id="KW-0325">Glycoprotein</keyword>
<dbReference type="InterPro" id="IPR043137">
    <property type="entry name" value="GGT_ssub_C"/>
</dbReference>
<name>A0A672K875_SINGR</name>
<evidence type="ECO:0000256" key="1">
    <source>
        <dbReference type="ARBA" id="ARBA00009381"/>
    </source>
</evidence>
<dbReference type="PANTHER" id="PTHR11686">
    <property type="entry name" value="GAMMA GLUTAMYL TRANSPEPTIDASE"/>
    <property type="match status" value="1"/>
</dbReference>
<dbReference type="AlphaFoldDB" id="A0A672K875"/>
<accession>A0A672K875</accession>
<dbReference type="PRINTS" id="PR01210">
    <property type="entry name" value="GGTRANSPTASE"/>
</dbReference>
<sequence length="232" mass="26346">MTSKSFADNIRSKIKDDIKQERCNEQCYDNCQVDDSGTSHLSIIGEDGSAVAVTSSINDYFGSKVMSNLTGIIFNNQMNDFCKPKKENGQDKNRSCENNNLIKPGKKKYNKNACLELHKFIVTVFFICICLLSKIPFPLSCLISQVILNYLFFGYDLQKAVKEPRVQITKNETNVEKDFDKVGFLHFYTLRQIYSVRIVITVQAIVREGDEVCAESDYRKGGYPAGYPEPIL</sequence>
<dbReference type="Pfam" id="PF01019">
    <property type="entry name" value="G_glu_transpept"/>
    <property type="match status" value="1"/>
</dbReference>
<gene>
    <name evidence="5" type="primary">LOC107575100</name>
</gene>
<dbReference type="GO" id="GO:0031179">
    <property type="term" value="P:peptide modification"/>
    <property type="evidence" value="ECO:0007669"/>
    <property type="project" value="TreeGrafter"/>
</dbReference>
<dbReference type="GO" id="GO:0002682">
    <property type="term" value="P:regulation of immune system process"/>
    <property type="evidence" value="ECO:0007669"/>
    <property type="project" value="TreeGrafter"/>
</dbReference>